<evidence type="ECO:0000313" key="5">
    <source>
        <dbReference type="Proteomes" id="UP001589862"/>
    </source>
</evidence>
<accession>A0ABV6PBF2</accession>
<dbReference type="EMBL" id="JBHLUB010000030">
    <property type="protein sequence ID" value="MFC0582428.1"/>
    <property type="molecule type" value="Genomic_DNA"/>
</dbReference>
<dbReference type="RefSeq" id="WP_377459576.1">
    <property type="nucleotide sequence ID" value="NZ_JBHLUB010000030.1"/>
</dbReference>
<dbReference type="Proteomes" id="UP001589862">
    <property type="component" value="Unassembled WGS sequence"/>
</dbReference>
<proteinExistence type="predicted"/>
<name>A0ABV6PBF2_9MICC</name>
<gene>
    <name evidence="4" type="ORF">ACFFFR_08550</name>
</gene>
<evidence type="ECO:0000259" key="3">
    <source>
        <dbReference type="Pfam" id="PF07331"/>
    </source>
</evidence>
<feature type="region of interest" description="Disordered" evidence="1">
    <location>
        <begin position="1"/>
        <end position="22"/>
    </location>
</feature>
<dbReference type="Pfam" id="PF07331">
    <property type="entry name" value="TctB"/>
    <property type="match status" value="1"/>
</dbReference>
<evidence type="ECO:0000313" key="4">
    <source>
        <dbReference type="EMBL" id="MFC0582428.1"/>
    </source>
</evidence>
<comment type="caution">
    <text evidence="4">The sequence shown here is derived from an EMBL/GenBank/DDBJ whole genome shotgun (WGS) entry which is preliminary data.</text>
</comment>
<sequence length="166" mass="18054">MSRDEEQLAPHVEVADRYDGPPPREEQGLRDFYAPIVLIIVAVIALVSVVPLGLGTLASFEPGLWPTILAVSIIVGSIVSLIQHHSFHVPERAGLVRTAIMTLSLLAFVFLYDWAGFVGAGVVCMFVIGRWVAKLSWLKAAILAVLSVGIVYVMFGPLLGVNLRMF</sequence>
<feature type="domain" description="DUF1468" evidence="3">
    <location>
        <begin position="36"/>
        <end position="163"/>
    </location>
</feature>
<keyword evidence="2" id="KW-0472">Membrane</keyword>
<protein>
    <submittedName>
        <fullName evidence="4">Tripartite tricarboxylate transporter TctB family protein</fullName>
    </submittedName>
</protein>
<evidence type="ECO:0000256" key="2">
    <source>
        <dbReference type="SAM" id="Phobius"/>
    </source>
</evidence>
<feature type="transmembrane region" description="Helical" evidence="2">
    <location>
        <begin position="64"/>
        <end position="82"/>
    </location>
</feature>
<reference evidence="4 5" key="1">
    <citation type="submission" date="2024-09" db="EMBL/GenBank/DDBJ databases">
        <authorList>
            <person name="Sun Q."/>
            <person name="Mori K."/>
        </authorList>
    </citation>
    <scope>NUCLEOTIDE SEQUENCE [LARGE SCALE GENOMIC DNA]</scope>
    <source>
        <strain evidence="4 5">NCAIM B.02604</strain>
    </source>
</reference>
<feature type="transmembrane region" description="Helical" evidence="2">
    <location>
        <begin position="140"/>
        <end position="160"/>
    </location>
</feature>
<keyword evidence="2" id="KW-1133">Transmembrane helix</keyword>
<organism evidence="4 5">
    <name type="scientific">Micrococcoides hystricis</name>
    <dbReference type="NCBI Taxonomy" id="1572761"/>
    <lineage>
        <taxon>Bacteria</taxon>
        <taxon>Bacillati</taxon>
        <taxon>Actinomycetota</taxon>
        <taxon>Actinomycetes</taxon>
        <taxon>Micrococcales</taxon>
        <taxon>Micrococcaceae</taxon>
        <taxon>Micrococcoides</taxon>
    </lineage>
</organism>
<keyword evidence="5" id="KW-1185">Reference proteome</keyword>
<feature type="transmembrane region" description="Helical" evidence="2">
    <location>
        <begin position="32"/>
        <end position="52"/>
    </location>
</feature>
<evidence type="ECO:0000256" key="1">
    <source>
        <dbReference type="SAM" id="MobiDB-lite"/>
    </source>
</evidence>
<dbReference type="InterPro" id="IPR009936">
    <property type="entry name" value="DUF1468"/>
</dbReference>
<keyword evidence="2" id="KW-0812">Transmembrane</keyword>